<evidence type="ECO:0000313" key="2">
    <source>
        <dbReference type="Proteomes" id="UP000614811"/>
    </source>
</evidence>
<dbReference type="AlphaFoldDB" id="A0A918VSJ0"/>
<accession>A0A918VSJ0</accession>
<name>A0A918VSJ0_9GAMM</name>
<gene>
    <name evidence="1" type="ORF">GCM10008090_33070</name>
</gene>
<dbReference type="EMBL" id="BMXA01000008">
    <property type="protein sequence ID" value="GHA20421.1"/>
    <property type="molecule type" value="Genomic_DNA"/>
</dbReference>
<reference evidence="1" key="2">
    <citation type="submission" date="2020-09" db="EMBL/GenBank/DDBJ databases">
        <authorList>
            <person name="Sun Q."/>
            <person name="Kim S."/>
        </authorList>
    </citation>
    <scope>NUCLEOTIDE SEQUENCE</scope>
    <source>
        <strain evidence="1">KCTC 12711</strain>
    </source>
</reference>
<sequence length="44" mass="5159">MSSGVIGFIVAKDIFLENGSLDEHEQEIEKEIYDWFKKIEVQSR</sequence>
<dbReference type="Proteomes" id="UP000614811">
    <property type="component" value="Unassembled WGS sequence"/>
</dbReference>
<protein>
    <submittedName>
        <fullName evidence="1">Uncharacterized protein</fullName>
    </submittedName>
</protein>
<organism evidence="1 2">
    <name type="scientific">Arenicella chitinivorans</name>
    <dbReference type="NCBI Taxonomy" id="1329800"/>
    <lineage>
        <taxon>Bacteria</taxon>
        <taxon>Pseudomonadati</taxon>
        <taxon>Pseudomonadota</taxon>
        <taxon>Gammaproteobacteria</taxon>
        <taxon>Arenicellales</taxon>
        <taxon>Arenicellaceae</taxon>
        <taxon>Arenicella</taxon>
    </lineage>
</organism>
<keyword evidence="2" id="KW-1185">Reference proteome</keyword>
<reference evidence="1" key="1">
    <citation type="journal article" date="2014" name="Int. J. Syst. Evol. Microbiol.">
        <title>Complete genome sequence of Corynebacterium casei LMG S-19264T (=DSM 44701T), isolated from a smear-ripened cheese.</title>
        <authorList>
            <consortium name="US DOE Joint Genome Institute (JGI-PGF)"/>
            <person name="Walter F."/>
            <person name="Albersmeier A."/>
            <person name="Kalinowski J."/>
            <person name="Ruckert C."/>
        </authorList>
    </citation>
    <scope>NUCLEOTIDE SEQUENCE</scope>
    <source>
        <strain evidence="1">KCTC 12711</strain>
    </source>
</reference>
<proteinExistence type="predicted"/>
<comment type="caution">
    <text evidence="1">The sequence shown here is derived from an EMBL/GenBank/DDBJ whole genome shotgun (WGS) entry which is preliminary data.</text>
</comment>
<evidence type="ECO:0000313" key="1">
    <source>
        <dbReference type="EMBL" id="GHA20421.1"/>
    </source>
</evidence>